<dbReference type="InterPro" id="IPR045236">
    <property type="entry name" value="RevRr_diiron-bd_dom"/>
</dbReference>
<keyword evidence="1" id="KW-0813">Transport</keyword>
<dbReference type="EMBL" id="DVLY01000104">
    <property type="protein sequence ID" value="HIT98072.1"/>
    <property type="molecule type" value="Genomic_DNA"/>
</dbReference>
<dbReference type="InterPro" id="IPR052773">
    <property type="entry name" value="Anaerobic_Peroxidase-Rel"/>
</dbReference>
<sequence length="184" mass="20802">MKKKFICTICGYVHEGDSAPEKCPQCHAPASKFKELVEGEGALAFVTEHVIGVAKGCDEEMIKDLNAHFTGECTEVGMYLAMSRQADREGYPEIAEAYKRYAWEEAEHASKFAELLGDVVWDTKTNLEKRMQAECGACEDKMRIAKRAKELNLDAIHDTVHEMAKDEARHGKGFEGLYNRYFKK</sequence>
<dbReference type="SUPFAM" id="SSF47240">
    <property type="entry name" value="Ferritin-like"/>
    <property type="match status" value="1"/>
</dbReference>
<evidence type="ECO:0000256" key="2">
    <source>
        <dbReference type="ARBA" id="ARBA00022982"/>
    </source>
</evidence>
<dbReference type="PROSITE" id="PS50905">
    <property type="entry name" value="FERRITIN_LIKE"/>
    <property type="match status" value="1"/>
</dbReference>
<dbReference type="PROSITE" id="PS50903">
    <property type="entry name" value="RUBREDOXIN_LIKE"/>
    <property type="match status" value="1"/>
</dbReference>
<dbReference type="Pfam" id="PF21349">
    <property type="entry name" value="RUBY_RBDX"/>
    <property type="match status" value="1"/>
</dbReference>
<dbReference type="PANTHER" id="PTHR43339:SF1">
    <property type="entry name" value="RUBRERYTHRIN"/>
    <property type="match status" value="1"/>
</dbReference>
<dbReference type="InterPro" id="IPR009078">
    <property type="entry name" value="Ferritin-like_SF"/>
</dbReference>
<feature type="domain" description="Rubredoxin-like" evidence="3">
    <location>
        <begin position="2"/>
        <end position="36"/>
    </location>
</feature>
<dbReference type="GO" id="GO:0004601">
    <property type="term" value="F:peroxidase activity"/>
    <property type="evidence" value="ECO:0007669"/>
    <property type="project" value="UniProtKB-KW"/>
</dbReference>
<accession>A0A9D1KTK1</accession>
<dbReference type="InterPro" id="IPR003251">
    <property type="entry name" value="Rr_diiron-bd_dom"/>
</dbReference>
<dbReference type="GO" id="GO:0005506">
    <property type="term" value="F:iron ion binding"/>
    <property type="evidence" value="ECO:0007669"/>
    <property type="project" value="InterPro"/>
</dbReference>
<dbReference type="InterPro" id="IPR048574">
    <property type="entry name" value="RUBY_RBDX"/>
</dbReference>
<dbReference type="InterPro" id="IPR009040">
    <property type="entry name" value="Ferritin-like_diiron"/>
</dbReference>
<organism evidence="5 6">
    <name type="scientific">Candidatus Merdimorpha stercoravium</name>
    <dbReference type="NCBI Taxonomy" id="2840863"/>
    <lineage>
        <taxon>Bacteria</taxon>
        <taxon>Pseudomonadati</taxon>
        <taxon>Bacteroidota</taxon>
        <taxon>Flavobacteriia</taxon>
        <taxon>Flavobacteriales</taxon>
        <taxon>Candidatus Merdimorpha</taxon>
    </lineage>
</organism>
<proteinExistence type="predicted"/>
<keyword evidence="5" id="KW-0560">Oxidoreductase</keyword>
<reference evidence="5" key="1">
    <citation type="submission" date="2020-10" db="EMBL/GenBank/DDBJ databases">
        <authorList>
            <person name="Gilroy R."/>
        </authorList>
    </citation>
    <scope>NUCLEOTIDE SEQUENCE</scope>
    <source>
        <strain evidence="5">1383</strain>
    </source>
</reference>
<evidence type="ECO:0000313" key="5">
    <source>
        <dbReference type="EMBL" id="HIT98072.1"/>
    </source>
</evidence>
<gene>
    <name evidence="5" type="ORF">IAC44_04455</name>
</gene>
<keyword evidence="5" id="KW-0575">Peroxidase</keyword>
<name>A0A9D1KTK1_9FLAO</name>
<dbReference type="AlphaFoldDB" id="A0A9D1KTK1"/>
<dbReference type="InterPro" id="IPR024934">
    <property type="entry name" value="Rubredoxin-like_dom"/>
</dbReference>
<evidence type="ECO:0000259" key="4">
    <source>
        <dbReference type="PROSITE" id="PS50905"/>
    </source>
</evidence>
<evidence type="ECO:0000259" key="3">
    <source>
        <dbReference type="PROSITE" id="PS50903"/>
    </source>
</evidence>
<protein>
    <submittedName>
        <fullName evidence="5">NADH peroxidase</fullName>
    </submittedName>
</protein>
<dbReference type="Pfam" id="PF02915">
    <property type="entry name" value="Rubrerythrin"/>
    <property type="match status" value="1"/>
</dbReference>
<comment type="caution">
    <text evidence="5">The sequence shown here is derived from an EMBL/GenBank/DDBJ whole genome shotgun (WGS) entry which is preliminary data.</text>
</comment>
<evidence type="ECO:0000256" key="1">
    <source>
        <dbReference type="ARBA" id="ARBA00022448"/>
    </source>
</evidence>
<feature type="domain" description="Ferritin-like diiron" evidence="4">
    <location>
        <begin position="55"/>
        <end position="184"/>
    </location>
</feature>
<dbReference type="Proteomes" id="UP000824161">
    <property type="component" value="Unassembled WGS sequence"/>
</dbReference>
<reference evidence="5" key="2">
    <citation type="journal article" date="2021" name="PeerJ">
        <title>Extensive microbial diversity within the chicken gut microbiome revealed by metagenomics and culture.</title>
        <authorList>
            <person name="Gilroy R."/>
            <person name="Ravi A."/>
            <person name="Getino M."/>
            <person name="Pursley I."/>
            <person name="Horton D.L."/>
            <person name="Alikhan N.F."/>
            <person name="Baker D."/>
            <person name="Gharbi K."/>
            <person name="Hall N."/>
            <person name="Watson M."/>
            <person name="Adriaenssens E.M."/>
            <person name="Foster-Nyarko E."/>
            <person name="Jarju S."/>
            <person name="Secka A."/>
            <person name="Antonio M."/>
            <person name="Oren A."/>
            <person name="Chaudhuri R.R."/>
            <person name="La Ragione R."/>
            <person name="Hildebrand F."/>
            <person name="Pallen M.J."/>
        </authorList>
    </citation>
    <scope>NUCLEOTIDE SEQUENCE</scope>
    <source>
        <strain evidence="5">1383</strain>
    </source>
</reference>
<dbReference type="CDD" id="cd00729">
    <property type="entry name" value="rubredoxin_SM"/>
    <property type="match status" value="1"/>
</dbReference>
<keyword evidence="2" id="KW-0249">Electron transport</keyword>
<dbReference type="CDD" id="cd01046">
    <property type="entry name" value="Rubrerythrin_like"/>
    <property type="match status" value="1"/>
</dbReference>
<dbReference type="InterPro" id="IPR012347">
    <property type="entry name" value="Ferritin-like"/>
</dbReference>
<dbReference type="SUPFAM" id="SSF57802">
    <property type="entry name" value="Rubredoxin-like"/>
    <property type="match status" value="1"/>
</dbReference>
<dbReference type="PANTHER" id="PTHR43339">
    <property type="entry name" value="RUBRERYTHRIN-RELATED"/>
    <property type="match status" value="1"/>
</dbReference>
<dbReference type="Gene3D" id="1.20.1260.10">
    <property type="match status" value="1"/>
</dbReference>
<evidence type="ECO:0000313" key="6">
    <source>
        <dbReference type="Proteomes" id="UP000824161"/>
    </source>
</evidence>
<dbReference type="Gene3D" id="2.20.28.10">
    <property type="match status" value="1"/>
</dbReference>